<dbReference type="InterPro" id="IPR011044">
    <property type="entry name" value="Quino_amine_DH_bsu"/>
</dbReference>
<evidence type="ECO:0000256" key="1">
    <source>
        <dbReference type="SAM" id="MobiDB-lite"/>
    </source>
</evidence>
<dbReference type="PANTHER" id="PTHR31270">
    <property type="entry name" value="GLUTAMINYL-PEPTIDE CYCLOTRANSFERASE"/>
    <property type="match status" value="1"/>
</dbReference>
<accession>A0ABR9ZKW1</accession>
<keyword evidence="2" id="KW-0732">Signal</keyword>
<organism evidence="3 4">
    <name type="scientific">Corynebacterium suicordis DSM 45110</name>
    <dbReference type="NCBI Taxonomy" id="1121369"/>
    <lineage>
        <taxon>Bacteria</taxon>
        <taxon>Bacillati</taxon>
        <taxon>Actinomycetota</taxon>
        <taxon>Actinomycetes</taxon>
        <taxon>Mycobacteriales</taxon>
        <taxon>Corynebacteriaceae</taxon>
        <taxon>Corynebacterium</taxon>
    </lineage>
</organism>
<dbReference type="RefSeq" id="WP_194556939.1">
    <property type="nucleotide sequence ID" value="NZ_JADKMY010000002.1"/>
</dbReference>
<comment type="caution">
    <text evidence="3">The sequence shown here is derived from an EMBL/GenBank/DDBJ whole genome shotgun (WGS) entry which is preliminary data.</text>
</comment>
<gene>
    <name evidence="3" type="ORF">IRY30_08315</name>
</gene>
<dbReference type="InterPro" id="IPR007788">
    <property type="entry name" value="QCT"/>
</dbReference>
<reference evidence="3 4" key="1">
    <citation type="submission" date="2020-10" db="EMBL/GenBank/DDBJ databases">
        <title>Novel species in genus Corynebacterium.</title>
        <authorList>
            <person name="Zhang G."/>
        </authorList>
    </citation>
    <scope>NUCLEOTIDE SEQUENCE [LARGE SCALE GENOMIC DNA]</scope>
    <source>
        <strain evidence="3 4">DSM 45110</strain>
    </source>
</reference>
<evidence type="ECO:0000313" key="4">
    <source>
        <dbReference type="Proteomes" id="UP000635902"/>
    </source>
</evidence>
<dbReference type="SUPFAM" id="SSF50969">
    <property type="entry name" value="YVTN repeat-like/Quinoprotein amine dehydrogenase"/>
    <property type="match status" value="1"/>
</dbReference>
<evidence type="ECO:0000256" key="2">
    <source>
        <dbReference type="SAM" id="SignalP"/>
    </source>
</evidence>
<protein>
    <submittedName>
        <fullName evidence="3">Glutaminyl-peptide cyclotransferase</fullName>
    </submittedName>
</protein>
<evidence type="ECO:0000313" key="3">
    <source>
        <dbReference type="EMBL" id="MBF4554073.1"/>
    </source>
</evidence>
<feature type="region of interest" description="Disordered" evidence="1">
    <location>
        <begin position="33"/>
        <end position="53"/>
    </location>
</feature>
<keyword evidence="4" id="KW-1185">Reference proteome</keyword>
<proteinExistence type="predicted"/>
<dbReference type="EMBL" id="JADKMY010000002">
    <property type="protein sequence ID" value="MBF4554073.1"/>
    <property type="molecule type" value="Genomic_DNA"/>
</dbReference>
<dbReference type="Pfam" id="PF05096">
    <property type="entry name" value="Glu_cyclase_2"/>
    <property type="match status" value="1"/>
</dbReference>
<name>A0ABR9ZKW1_9CORY</name>
<dbReference type="Proteomes" id="UP000635902">
    <property type="component" value="Unassembled WGS sequence"/>
</dbReference>
<feature type="compositionally biased region" description="Low complexity" evidence="1">
    <location>
        <begin position="33"/>
        <end position="46"/>
    </location>
</feature>
<dbReference type="PANTHER" id="PTHR31270:SF1">
    <property type="entry name" value="GLUTAMINYL-PEPTIDE CYCLOTRANSFERASE"/>
    <property type="match status" value="1"/>
</dbReference>
<sequence>MIAVSLSRFRRCLAPLLAVALVSTCVSACDSSSTGGSDSAAPGSSSLPGIPDANPDSYAHLVPEITAEHPWDSNSFTQGLEMDLSGELVVGTGLNGKSRIYRTSVDGVQSDAQTLDPKYFGEGITIHGDSVWQLTWKEGTAFRRDLNTLEEKATASYEGEGWGLCSDGQRLIMSDGSGTLSFRDPETFAEIGSQEVRLDGKATSELNELECTEDGKVLANVWQTNAIYEINPENGEVTGVIDTTGVFPAQDKPGADVLNGIAQIPGTDRYLLTGKLWDTLYEVRFTPAMS</sequence>
<feature type="signal peptide" evidence="2">
    <location>
        <begin position="1"/>
        <end position="28"/>
    </location>
</feature>
<feature type="chain" id="PRO_5046462893" evidence="2">
    <location>
        <begin position="29"/>
        <end position="290"/>
    </location>
</feature>